<sequence>MSENLSKNPSFEDVAEILSEPLRRYLERMVGNRATADDLLQETLLRIARGLPKFEGRSSVKTWAFTIATRIATDYFRRPDTRAKIVDMDKAPEIPDSETDVERRMVIDEMNSCVREVVDTLPEDYRAALVLHDLQGLTAAATAEACDCSLATAKIRIHRARARLRSALNVECNYYRDEQNVFRCERKCPKEPSDPK</sequence>
<feature type="domain" description="RNA polymerase sigma-70 region 2" evidence="5">
    <location>
        <begin position="21"/>
        <end position="78"/>
    </location>
</feature>
<evidence type="ECO:0000256" key="2">
    <source>
        <dbReference type="ARBA" id="ARBA00023015"/>
    </source>
</evidence>
<dbReference type="InterPro" id="IPR039425">
    <property type="entry name" value="RNA_pol_sigma-70-like"/>
</dbReference>
<feature type="domain" description="RNA polymerase sigma factor 70 region 4 type 2" evidence="6">
    <location>
        <begin position="113"/>
        <end position="164"/>
    </location>
</feature>
<dbReference type="Pfam" id="PF04542">
    <property type="entry name" value="Sigma70_r2"/>
    <property type="match status" value="1"/>
</dbReference>
<dbReference type="InterPro" id="IPR013324">
    <property type="entry name" value="RNA_pol_sigma_r3/r4-like"/>
</dbReference>
<dbReference type="Gene3D" id="1.10.10.10">
    <property type="entry name" value="Winged helix-like DNA-binding domain superfamily/Winged helix DNA-binding domain"/>
    <property type="match status" value="1"/>
</dbReference>
<dbReference type="EMBL" id="JBHPKH010000005">
    <property type="protein sequence ID" value="MFC1572166.1"/>
    <property type="molecule type" value="Genomic_DNA"/>
</dbReference>
<evidence type="ECO:0000313" key="8">
    <source>
        <dbReference type="Proteomes" id="UP001593833"/>
    </source>
</evidence>
<dbReference type="Proteomes" id="UP001593833">
    <property type="component" value="Unassembled WGS sequence"/>
</dbReference>
<evidence type="ECO:0000259" key="5">
    <source>
        <dbReference type="Pfam" id="PF04542"/>
    </source>
</evidence>
<proteinExistence type="inferred from homology"/>
<dbReference type="InterPro" id="IPR013249">
    <property type="entry name" value="RNA_pol_sigma70_r4_t2"/>
</dbReference>
<keyword evidence="2" id="KW-0805">Transcription regulation</keyword>
<evidence type="ECO:0000256" key="4">
    <source>
        <dbReference type="ARBA" id="ARBA00023163"/>
    </source>
</evidence>
<gene>
    <name evidence="7" type="ORF">ACFL6M_01080</name>
</gene>
<dbReference type="InterPro" id="IPR014284">
    <property type="entry name" value="RNA_pol_sigma-70_dom"/>
</dbReference>
<dbReference type="PANTHER" id="PTHR43133:SF61">
    <property type="entry name" value="ECF RNA POLYMERASE SIGMA FACTOR SIGC"/>
    <property type="match status" value="1"/>
</dbReference>
<dbReference type="SUPFAM" id="SSF88659">
    <property type="entry name" value="Sigma3 and sigma4 domains of RNA polymerase sigma factors"/>
    <property type="match status" value="1"/>
</dbReference>
<comment type="caution">
    <text evidence="7">The sequence shown here is derived from an EMBL/GenBank/DDBJ whole genome shotgun (WGS) entry which is preliminary data.</text>
</comment>
<dbReference type="Pfam" id="PF08281">
    <property type="entry name" value="Sigma70_r4_2"/>
    <property type="match status" value="1"/>
</dbReference>
<dbReference type="PANTHER" id="PTHR43133">
    <property type="entry name" value="RNA POLYMERASE ECF-TYPE SIGMA FACTO"/>
    <property type="match status" value="1"/>
</dbReference>
<evidence type="ECO:0000256" key="3">
    <source>
        <dbReference type="ARBA" id="ARBA00023082"/>
    </source>
</evidence>
<dbReference type="InterPro" id="IPR036388">
    <property type="entry name" value="WH-like_DNA-bd_sf"/>
</dbReference>
<keyword evidence="4" id="KW-0804">Transcription</keyword>
<keyword evidence="8" id="KW-1185">Reference proteome</keyword>
<dbReference type="CDD" id="cd06171">
    <property type="entry name" value="Sigma70_r4"/>
    <property type="match status" value="1"/>
</dbReference>
<protein>
    <submittedName>
        <fullName evidence="7">RNA polymerase sigma factor</fullName>
    </submittedName>
</protein>
<dbReference type="NCBIfam" id="TIGR02937">
    <property type="entry name" value="sigma70-ECF"/>
    <property type="match status" value="1"/>
</dbReference>
<comment type="similarity">
    <text evidence="1">Belongs to the sigma-70 factor family. ECF subfamily.</text>
</comment>
<evidence type="ECO:0000256" key="1">
    <source>
        <dbReference type="ARBA" id="ARBA00010641"/>
    </source>
</evidence>
<dbReference type="InterPro" id="IPR013325">
    <property type="entry name" value="RNA_pol_sigma_r2"/>
</dbReference>
<organism evidence="7 8">
    <name type="scientific">Eiseniibacteriota bacterium</name>
    <dbReference type="NCBI Taxonomy" id="2212470"/>
    <lineage>
        <taxon>Bacteria</taxon>
        <taxon>Candidatus Eiseniibacteriota</taxon>
    </lineage>
</organism>
<dbReference type="SUPFAM" id="SSF88946">
    <property type="entry name" value="Sigma2 domain of RNA polymerase sigma factors"/>
    <property type="match status" value="1"/>
</dbReference>
<reference evidence="7 8" key="1">
    <citation type="submission" date="2024-09" db="EMBL/GenBank/DDBJ databases">
        <authorList>
            <person name="D'Angelo T."/>
        </authorList>
    </citation>
    <scope>NUCLEOTIDE SEQUENCE [LARGE SCALE GENOMIC DNA]</scope>
    <source>
        <strain evidence="7">SAG AM-320-E07</strain>
    </source>
</reference>
<evidence type="ECO:0000259" key="6">
    <source>
        <dbReference type="Pfam" id="PF08281"/>
    </source>
</evidence>
<accession>A0ABV6YIK3</accession>
<dbReference type="InterPro" id="IPR007627">
    <property type="entry name" value="RNA_pol_sigma70_r2"/>
</dbReference>
<keyword evidence="3" id="KW-0731">Sigma factor</keyword>
<name>A0ABV6YIK3_UNCEI</name>
<dbReference type="Gene3D" id="1.10.1740.10">
    <property type="match status" value="1"/>
</dbReference>
<evidence type="ECO:0000313" key="7">
    <source>
        <dbReference type="EMBL" id="MFC1572166.1"/>
    </source>
</evidence>